<gene>
    <name evidence="1" type="ORF">V8G54_023728</name>
</gene>
<reference evidence="1 2" key="1">
    <citation type="journal article" date="2023" name="Life. Sci Alliance">
        <title>Evolutionary insights into 3D genome organization and epigenetic landscape of Vigna mungo.</title>
        <authorList>
            <person name="Junaid A."/>
            <person name="Singh B."/>
            <person name="Bhatia S."/>
        </authorList>
    </citation>
    <scope>NUCLEOTIDE SEQUENCE [LARGE SCALE GENOMIC DNA]</scope>
    <source>
        <strain evidence="1">Urdbean</strain>
    </source>
</reference>
<feature type="non-terminal residue" evidence="1">
    <location>
        <position position="1"/>
    </location>
</feature>
<evidence type="ECO:0000313" key="2">
    <source>
        <dbReference type="Proteomes" id="UP001374535"/>
    </source>
</evidence>
<accession>A0AAQ3N4U6</accession>
<dbReference type="EMBL" id="CP144694">
    <property type="protein sequence ID" value="WVZ02922.1"/>
    <property type="molecule type" value="Genomic_DNA"/>
</dbReference>
<evidence type="ECO:0000313" key="1">
    <source>
        <dbReference type="EMBL" id="WVZ02922.1"/>
    </source>
</evidence>
<feature type="non-terminal residue" evidence="1">
    <location>
        <position position="104"/>
    </location>
</feature>
<dbReference type="Proteomes" id="UP001374535">
    <property type="component" value="Chromosome 7"/>
</dbReference>
<dbReference type="AlphaFoldDB" id="A0AAQ3N4U6"/>
<name>A0AAQ3N4U6_VIGMU</name>
<organism evidence="1 2">
    <name type="scientific">Vigna mungo</name>
    <name type="common">Black gram</name>
    <name type="synonym">Phaseolus mungo</name>
    <dbReference type="NCBI Taxonomy" id="3915"/>
    <lineage>
        <taxon>Eukaryota</taxon>
        <taxon>Viridiplantae</taxon>
        <taxon>Streptophyta</taxon>
        <taxon>Embryophyta</taxon>
        <taxon>Tracheophyta</taxon>
        <taxon>Spermatophyta</taxon>
        <taxon>Magnoliopsida</taxon>
        <taxon>eudicotyledons</taxon>
        <taxon>Gunneridae</taxon>
        <taxon>Pentapetalae</taxon>
        <taxon>rosids</taxon>
        <taxon>fabids</taxon>
        <taxon>Fabales</taxon>
        <taxon>Fabaceae</taxon>
        <taxon>Papilionoideae</taxon>
        <taxon>50 kb inversion clade</taxon>
        <taxon>NPAAA clade</taxon>
        <taxon>indigoferoid/millettioid clade</taxon>
        <taxon>Phaseoleae</taxon>
        <taxon>Vigna</taxon>
    </lineage>
</organism>
<sequence length="104" mass="11317">PVSASPATRRFTIAITGLSVAAFSHRNLPFTKNRVSFSRKGSKPLRRLHLLHHRATMLIAQQPWPQKPSVIAPSTAGMSCFYTSVVVPAVDLGSPQLSPIRLTS</sequence>
<proteinExistence type="predicted"/>
<protein>
    <submittedName>
        <fullName evidence="1">Uncharacterized protein</fullName>
    </submittedName>
</protein>
<keyword evidence="2" id="KW-1185">Reference proteome</keyword>